<dbReference type="KEGG" id="acj:ACAM_1386"/>
<evidence type="ECO:0000313" key="2">
    <source>
        <dbReference type="Proteomes" id="UP000016887"/>
    </source>
</evidence>
<dbReference type="SUPFAM" id="SSF82784">
    <property type="entry name" value="OsmC-like"/>
    <property type="match status" value="1"/>
</dbReference>
<reference evidence="1 2" key="1">
    <citation type="journal article" date="2013" name="Appl. Environ. Microbiol.">
        <title>Variation of the Virus-Related Elements within Syntenic Genomes of the Hyperthermophilic Archaeon Aeropyrum.</title>
        <authorList>
            <person name="Daifuku T."/>
            <person name="Yoshida T."/>
            <person name="Kitamura T."/>
            <person name="Kawaichi S."/>
            <person name="Inoue T."/>
            <person name="Nomura K."/>
            <person name="Yoshida Y."/>
            <person name="Kuno S."/>
            <person name="Sako Y."/>
        </authorList>
    </citation>
    <scope>NUCLEOTIDE SEQUENCE [LARGE SCALE GENOMIC DNA]</scope>
    <source>
        <strain evidence="1 2">SY1</strain>
    </source>
</reference>
<evidence type="ECO:0000313" key="1">
    <source>
        <dbReference type="EMBL" id="BAN90855.1"/>
    </source>
</evidence>
<dbReference type="STRING" id="1198449.ACAM_1386"/>
<protein>
    <submittedName>
        <fullName evidence="1">Predicted redox protein</fullName>
    </submittedName>
</protein>
<dbReference type="InterPro" id="IPR003718">
    <property type="entry name" value="OsmC/Ohr_fam"/>
</dbReference>
<dbReference type="Pfam" id="PF02566">
    <property type="entry name" value="OsmC"/>
    <property type="match status" value="1"/>
</dbReference>
<proteinExistence type="predicted"/>
<organism evidence="1 2">
    <name type="scientific">Aeropyrum camini SY1 = JCM 12091</name>
    <dbReference type="NCBI Taxonomy" id="1198449"/>
    <lineage>
        <taxon>Archaea</taxon>
        <taxon>Thermoproteota</taxon>
        <taxon>Thermoprotei</taxon>
        <taxon>Desulfurococcales</taxon>
        <taxon>Desulfurococcaceae</taxon>
        <taxon>Aeropyrum</taxon>
    </lineage>
</organism>
<dbReference type="Gene3D" id="3.30.300.20">
    <property type="match status" value="1"/>
</dbReference>
<sequence>MAGRTGEFKIVLQPVTAEASPAGEAVKVDVGGVSITVYPEREAGGPEKGLTPLGLLAASLASCEVLMSRLVGRMLGYNSFDVRVSVTADVQVGEGLRSLSVKYVFKGIEPSAARLIVGKVKELCPVYNTLARNGVTVKEEVRVE</sequence>
<gene>
    <name evidence="1" type="ORF">ACAM_1386</name>
</gene>
<dbReference type="eggNOG" id="arCOG03686">
    <property type="taxonomic scope" value="Archaea"/>
</dbReference>
<dbReference type="InterPro" id="IPR036102">
    <property type="entry name" value="OsmC/Ohrsf"/>
</dbReference>
<dbReference type="InterPro" id="IPR015946">
    <property type="entry name" value="KH_dom-like_a/b"/>
</dbReference>
<name>U3TFN6_9CREN</name>
<dbReference type="GeneID" id="17110625"/>
<dbReference type="OrthoDB" id="106754at2157"/>
<keyword evidence="2" id="KW-1185">Reference proteome</keyword>
<accession>U3TFN6</accession>
<dbReference type="EMBL" id="AP012489">
    <property type="protein sequence ID" value="BAN90855.1"/>
    <property type="molecule type" value="Genomic_DNA"/>
</dbReference>
<dbReference type="RefSeq" id="WP_022542124.1">
    <property type="nucleotide sequence ID" value="NC_022521.1"/>
</dbReference>
<dbReference type="Proteomes" id="UP000016887">
    <property type="component" value="Chromosome"/>
</dbReference>
<dbReference type="AlphaFoldDB" id="U3TFN6"/>